<evidence type="ECO:0000256" key="4">
    <source>
        <dbReference type="ARBA" id="ARBA00022475"/>
    </source>
</evidence>
<evidence type="ECO:0000256" key="8">
    <source>
        <dbReference type="ARBA" id="ARBA00023136"/>
    </source>
</evidence>
<keyword evidence="4" id="KW-1003">Cell membrane</keyword>
<keyword evidence="7" id="KW-1278">Translocase</keyword>
<comment type="subcellular location">
    <subcellularLocation>
        <location evidence="1">Cell membrane</location>
        <topology evidence="1">Peripheral membrane protein</topology>
    </subcellularLocation>
</comment>
<accession>A0AA96ZUR4</accession>
<dbReference type="CDD" id="cd03225">
    <property type="entry name" value="ABC_cobalt_CbiO_domain1"/>
    <property type="match status" value="1"/>
</dbReference>
<evidence type="ECO:0000313" key="12">
    <source>
        <dbReference type="Proteomes" id="UP001303587"/>
    </source>
</evidence>
<protein>
    <submittedName>
        <fullName evidence="11">Vitamin B12 import ATP-binding protein BtuD</fullName>
    </submittedName>
</protein>
<dbReference type="AlphaFoldDB" id="A0AA96ZUR4"/>
<sequence length="313" mass="35175">MESDKLLEKQIEKDPILSLSHLTYVYPNKKTALDDISFDVFPGEKVAIVGPNGAGKTTLFLHLNDTFKSKGHIRVAGKDISDYKNADRVKEIGIMFADPDNQLFMPTVFDDVAFGPLNLGLSEEETKKRVEEAVAMTGIEDLLDRVPHHLSFGQKKKVVLASIIALRPKILVLDEPTANLDPKSKRDVLAIIDKLNKEGVTTIVATHDVNLLSELADRVIVLNERIIETGTPREIFSNIRLLQENNLEAPEVFKLFQLLSCIGFDCEKLPLNFEEAVDEILNQIESGKGHIHLHSHSESHEHIHQLRKEYGKH</sequence>
<dbReference type="InterPro" id="IPR015856">
    <property type="entry name" value="ABC_transpr_CbiO/EcfA_su"/>
</dbReference>
<dbReference type="GO" id="GO:0005524">
    <property type="term" value="F:ATP binding"/>
    <property type="evidence" value="ECO:0007669"/>
    <property type="project" value="UniProtKB-KW"/>
</dbReference>
<dbReference type="RefSeq" id="WP_338102689.1">
    <property type="nucleotide sequence ID" value="NZ_CP131060.1"/>
</dbReference>
<evidence type="ECO:0000256" key="7">
    <source>
        <dbReference type="ARBA" id="ARBA00022967"/>
    </source>
</evidence>
<dbReference type="Proteomes" id="UP001303587">
    <property type="component" value="Chromosome"/>
</dbReference>
<evidence type="ECO:0000256" key="5">
    <source>
        <dbReference type="ARBA" id="ARBA00022741"/>
    </source>
</evidence>
<evidence type="ECO:0000256" key="9">
    <source>
        <dbReference type="ARBA" id="ARBA00025157"/>
    </source>
</evidence>
<comment type="function">
    <text evidence="9">Probably part of an ABC transporter complex. Responsible for energy coupling to the transport system.</text>
</comment>
<dbReference type="PANTHER" id="PTHR43553:SF24">
    <property type="entry name" value="ENERGY-COUPLING FACTOR TRANSPORTER ATP-BINDING PROTEIN ECFA1"/>
    <property type="match status" value="1"/>
</dbReference>
<dbReference type="InterPro" id="IPR003593">
    <property type="entry name" value="AAA+_ATPase"/>
</dbReference>
<evidence type="ECO:0000256" key="1">
    <source>
        <dbReference type="ARBA" id="ARBA00004202"/>
    </source>
</evidence>
<evidence type="ECO:0000313" key="11">
    <source>
        <dbReference type="EMBL" id="WNY24606.1"/>
    </source>
</evidence>
<name>A0AA96ZUR4_9EURY</name>
<gene>
    <name evidence="11" type="primary">btuD_1</name>
    <name evidence="11" type="ORF">MsAc7_01280</name>
</gene>
<dbReference type="GO" id="GO:0042626">
    <property type="term" value="F:ATPase-coupled transmembrane transporter activity"/>
    <property type="evidence" value="ECO:0007669"/>
    <property type="project" value="TreeGrafter"/>
</dbReference>
<organism evidence="11 12">
    <name type="scientific">Methanolapillus millepedarum</name>
    <dbReference type="NCBI Taxonomy" id="3028296"/>
    <lineage>
        <taxon>Archaea</taxon>
        <taxon>Methanobacteriati</taxon>
        <taxon>Methanobacteriota</taxon>
        <taxon>Stenosarchaea group</taxon>
        <taxon>Methanomicrobia</taxon>
        <taxon>Methanosarcinales</taxon>
        <taxon>Methanosarcinaceae</taxon>
        <taxon>Methanolapillus</taxon>
    </lineage>
</organism>
<comment type="similarity">
    <text evidence="2">Belongs to the ABC transporter superfamily.</text>
</comment>
<dbReference type="PROSITE" id="PS00211">
    <property type="entry name" value="ABC_TRANSPORTER_1"/>
    <property type="match status" value="1"/>
</dbReference>
<dbReference type="InterPro" id="IPR017871">
    <property type="entry name" value="ABC_transporter-like_CS"/>
</dbReference>
<keyword evidence="5" id="KW-0547">Nucleotide-binding</keyword>
<keyword evidence="12" id="KW-1185">Reference proteome</keyword>
<dbReference type="GO" id="GO:0016887">
    <property type="term" value="F:ATP hydrolysis activity"/>
    <property type="evidence" value="ECO:0007669"/>
    <property type="project" value="InterPro"/>
</dbReference>
<proteinExistence type="inferred from homology"/>
<keyword evidence="6 11" id="KW-0067">ATP-binding</keyword>
<feature type="domain" description="AAA+ ATPase" evidence="10">
    <location>
        <begin position="42"/>
        <end position="225"/>
    </location>
</feature>
<keyword evidence="8" id="KW-0472">Membrane</keyword>
<dbReference type="PANTHER" id="PTHR43553">
    <property type="entry name" value="HEAVY METAL TRANSPORTER"/>
    <property type="match status" value="1"/>
</dbReference>
<dbReference type="FunFam" id="3.40.50.300:FF:000224">
    <property type="entry name" value="Energy-coupling factor transporter ATP-binding protein EcfA"/>
    <property type="match status" value="1"/>
</dbReference>
<dbReference type="Gene3D" id="3.40.50.300">
    <property type="entry name" value="P-loop containing nucleotide triphosphate hydrolases"/>
    <property type="match status" value="1"/>
</dbReference>
<dbReference type="Pfam" id="PF00005">
    <property type="entry name" value="ABC_tran"/>
    <property type="match status" value="1"/>
</dbReference>
<dbReference type="SMART" id="SM00382">
    <property type="entry name" value="AAA"/>
    <property type="match status" value="1"/>
</dbReference>
<dbReference type="InterPro" id="IPR003439">
    <property type="entry name" value="ABC_transporter-like_ATP-bd"/>
</dbReference>
<dbReference type="InterPro" id="IPR050095">
    <property type="entry name" value="ECF_ABC_transporter_ATP-bd"/>
</dbReference>
<evidence type="ECO:0000259" key="10">
    <source>
        <dbReference type="SMART" id="SM00382"/>
    </source>
</evidence>
<dbReference type="InterPro" id="IPR027417">
    <property type="entry name" value="P-loop_NTPase"/>
</dbReference>
<dbReference type="EMBL" id="CP131060">
    <property type="protein sequence ID" value="WNY24606.1"/>
    <property type="molecule type" value="Genomic_DNA"/>
</dbReference>
<dbReference type="GO" id="GO:0043190">
    <property type="term" value="C:ATP-binding cassette (ABC) transporter complex"/>
    <property type="evidence" value="ECO:0007669"/>
    <property type="project" value="TreeGrafter"/>
</dbReference>
<keyword evidence="3" id="KW-0813">Transport</keyword>
<dbReference type="GeneID" id="89229254"/>
<evidence type="ECO:0000256" key="3">
    <source>
        <dbReference type="ARBA" id="ARBA00022448"/>
    </source>
</evidence>
<evidence type="ECO:0000256" key="2">
    <source>
        <dbReference type="ARBA" id="ARBA00005417"/>
    </source>
</evidence>
<reference evidence="11 12" key="1">
    <citation type="submission" date="2023-07" db="EMBL/GenBank/DDBJ databases">
        <title>Closed genoem sequence of Methanosarcinaceae archaeon Ac7.</title>
        <authorList>
            <person name="Poehlein A."/>
            <person name="Protasov E."/>
            <person name="Platt K."/>
            <person name="Reeh H."/>
            <person name="Daniel R."/>
            <person name="Brune A."/>
        </authorList>
    </citation>
    <scope>NUCLEOTIDE SEQUENCE [LARGE SCALE GENOMIC DNA]</scope>
    <source>
        <strain evidence="11 12">Ac7</strain>
    </source>
</reference>
<dbReference type="SUPFAM" id="SSF52540">
    <property type="entry name" value="P-loop containing nucleoside triphosphate hydrolases"/>
    <property type="match status" value="1"/>
</dbReference>
<evidence type="ECO:0000256" key="6">
    <source>
        <dbReference type="ARBA" id="ARBA00022840"/>
    </source>
</evidence>